<evidence type="ECO:0000313" key="2">
    <source>
        <dbReference type="EMBL" id="EIJ33894.1"/>
    </source>
</evidence>
<keyword evidence="1" id="KW-0732">Signal</keyword>
<accession>A0A656HD30</accession>
<evidence type="ECO:0000313" key="3">
    <source>
        <dbReference type="Proteomes" id="UP000005317"/>
    </source>
</evidence>
<dbReference type="EMBL" id="JH651384">
    <property type="protein sequence ID" value="EIJ33894.1"/>
    <property type="molecule type" value="Genomic_DNA"/>
</dbReference>
<evidence type="ECO:0008006" key="4">
    <source>
        <dbReference type="Google" id="ProtNLM"/>
    </source>
</evidence>
<proteinExistence type="predicted"/>
<sequence precursor="true">MKVFRLPIFLVLFLISACSGLPGQTGPEEEEQRPLTILVINGFCSFTTYC</sequence>
<dbReference type="PROSITE" id="PS51257">
    <property type="entry name" value="PROKAR_LIPOPROTEIN"/>
    <property type="match status" value="1"/>
</dbReference>
<gene>
    <name evidence="2" type="ORF">Thini_1276</name>
</gene>
<dbReference type="Proteomes" id="UP000005317">
    <property type="component" value="Unassembled WGS sequence"/>
</dbReference>
<dbReference type="AlphaFoldDB" id="A0A656HD30"/>
<evidence type="ECO:0000256" key="1">
    <source>
        <dbReference type="SAM" id="SignalP"/>
    </source>
</evidence>
<organism evidence="2 3">
    <name type="scientific">Thiothrix nivea (strain ATCC 35100 / DSM 5205 / JP2)</name>
    <dbReference type="NCBI Taxonomy" id="870187"/>
    <lineage>
        <taxon>Bacteria</taxon>
        <taxon>Pseudomonadati</taxon>
        <taxon>Pseudomonadota</taxon>
        <taxon>Gammaproteobacteria</taxon>
        <taxon>Thiotrichales</taxon>
        <taxon>Thiotrichaceae</taxon>
        <taxon>Thiothrix</taxon>
    </lineage>
</organism>
<reference evidence="3" key="1">
    <citation type="journal article" date="2011" name="Stand. Genomic Sci.">
        <title>Genome sequence of the filamentous, gliding Thiothrix nivea neotype strain (JP2(T)).</title>
        <authorList>
            <person name="Lapidus A."/>
            <person name="Nolan M."/>
            <person name="Lucas S."/>
            <person name="Glavina Del Rio T."/>
            <person name="Tice H."/>
            <person name="Cheng J.F."/>
            <person name="Tapia R."/>
            <person name="Han C."/>
            <person name="Goodwin L."/>
            <person name="Pitluck S."/>
            <person name="Liolios K."/>
            <person name="Pagani I."/>
            <person name="Ivanova N."/>
            <person name="Huntemann M."/>
            <person name="Mavromatis K."/>
            <person name="Mikhailova N."/>
            <person name="Pati A."/>
            <person name="Chen A."/>
            <person name="Palaniappan K."/>
            <person name="Land M."/>
            <person name="Brambilla E.M."/>
            <person name="Rohde M."/>
            <person name="Abt B."/>
            <person name="Verbarg S."/>
            <person name="Goker M."/>
            <person name="Bristow J."/>
            <person name="Eisen J.A."/>
            <person name="Markowitz V."/>
            <person name="Hugenholtz P."/>
            <person name="Kyrpides N.C."/>
            <person name="Klenk H.P."/>
            <person name="Woyke T."/>
        </authorList>
    </citation>
    <scope>NUCLEOTIDE SEQUENCE [LARGE SCALE GENOMIC DNA]</scope>
    <source>
        <strain evidence="3">ATCC 35100 / DSM 5205 / JP2</strain>
    </source>
</reference>
<protein>
    <recommendedName>
        <fullName evidence="4">Lipoprotein</fullName>
    </recommendedName>
</protein>
<name>A0A656HD30_THINJ</name>
<keyword evidence="3" id="KW-1185">Reference proteome</keyword>
<feature type="signal peptide" evidence="1">
    <location>
        <begin position="1"/>
        <end position="19"/>
    </location>
</feature>
<feature type="chain" id="PRO_5024835234" description="Lipoprotein" evidence="1">
    <location>
        <begin position="20"/>
        <end position="50"/>
    </location>
</feature>